<protein>
    <submittedName>
        <fullName evidence="9">LD-carboxypeptidase</fullName>
    </submittedName>
</protein>
<evidence type="ECO:0000313" key="9">
    <source>
        <dbReference type="EMBL" id="URW79008.1"/>
    </source>
</evidence>
<dbReference type="GO" id="GO:0008236">
    <property type="term" value="F:serine-type peptidase activity"/>
    <property type="evidence" value="ECO:0007669"/>
    <property type="project" value="UniProtKB-KW"/>
</dbReference>
<evidence type="ECO:0000256" key="3">
    <source>
        <dbReference type="ARBA" id="ARBA00022670"/>
    </source>
</evidence>
<reference evidence="9" key="1">
    <citation type="submission" date="2022-05" db="EMBL/GenBank/DDBJ databases">
        <authorList>
            <person name="Sun X."/>
        </authorList>
    </citation>
    <scope>NUCLEOTIDE SEQUENCE</scope>
    <source>
        <strain evidence="9">Ai-910</strain>
    </source>
</reference>
<dbReference type="RefSeq" id="WP_250722533.1">
    <property type="nucleotide sequence ID" value="NZ_CP098400.1"/>
</dbReference>
<dbReference type="Proteomes" id="UP001056426">
    <property type="component" value="Chromosome"/>
</dbReference>
<dbReference type="AlphaFoldDB" id="A0A9J6ZP19"/>
<dbReference type="Pfam" id="PF17676">
    <property type="entry name" value="Peptidase_S66C"/>
    <property type="match status" value="1"/>
</dbReference>
<dbReference type="KEGG" id="alkq:M9189_09090"/>
<feature type="domain" description="LD-carboxypeptidase C-terminal" evidence="8">
    <location>
        <begin position="173"/>
        <end position="289"/>
    </location>
</feature>
<dbReference type="PANTHER" id="PTHR30237:SF2">
    <property type="entry name" value="MUREIN TETRAPEPTIDE CARBOXYPEPTIDASE"/>
    <property type="match status" value="1"/>
</dbReference>
<keyword evidence="4" id="KW-0378">Hydrolase</keyword>
<dbReference type="GO" id="GO:0006508">
    <property type="term" value="P:proteolysis"/>
    <property type="evidence" value="ECO:0007669"/>
    <property type="project" value="UniProtKB-KW"/>
</dbReference>
<evidence type="ECO:0000256" key="5">
    <source>
        <dbReference type="ARBA" id="ARBA00022825"/>
    </source>
</evidence>
<keyword evidence="5" id="KW-0720">Serine protease</keyword>
<evidence type="ECO:0000256" key="2">
    <source>
        <dbReference type="ARBA" id="ARBA00022645"/>
    </source>
</evidence>
<keyword evidence="10" id="KW-1185">Reference proteome</keyword>
<keyword evidence="3" id="KW-0645">Protease</keyword>
<dbReference type="InterPro" id="IPR027461">
    <property type="entry name" value="Carboxypeptidase_A_C_sf"/>
</dbReference>
<evidence type="ECO:0000259" key="7">
    <source>
        <dbReference type="Pfam" id="PF02016"/>
    </source>
</evidence>
<evidence type="ECO:0000259" key="8">
    <source>
        <dbReference type="Pfam" id="PF17676"/>
    </source>
</evidence>
<feature type="domain" description="LD-carboxypeptidase N-terminal" evidence="7">
    <location>
        <begin position="13"/>
        <end position="129"/>
    </location>
</feature>
<comment type="similarity">
    <text evidence="1">Belongs to the peptidase S66 family.</text>
</comment>
<dbReference type="InterPro" id="IPR029062">
    <property type="entry name" value="Class_I_gatase-like"/>
</dbReference>
<evidence type="ECO:0000313" key="10">
    <source>
        <dbReference type="Proteomes" id="UP001056426"/>
    </source>
</evidence>
<reference evidence="9" key="2">
    <citation type="submission" date="2022-06" db="EMBL/GenBank/DDBJ databases">
        <title>Xiashengella guii gen. nov. sp. nov., a bacterium isolated form anaerobic digestion tank.</title>
        <authorList>
            <person name="Huang H."/>
        </authorList>
    </citation>
    <scope>NUCLEOTIDE SEQUENCE</scope>
    <source>
        <strain evidence="9">Ai-910</strain>
    </source>
</reference>
<dbReference type="InterPro" id="IPR003507">
    <property type="entry name" value="S66_fam"/>
</dbReference>
<gene>
    <name evidence="9" type="ORF">M9189_09090</name>
</gene>
<proteinExistence type="inferred from homology"/>
<dbReference type="InterPro" id="IPR040449">
    <property type="entry name" value="Peptidase_S66_N"/>
</dbReference>
<dbReference type="PANTHER" id="PTHR30237">
    <property type="entry name" value="MURAMOYLTETRAPEPTIDE CARBOXYPEPTIDASE"/>
    <property type="match status" value="1"/>
</dbReference>
<accession>A0A9J6ZP19</accession>
<feature type="active site" description="Charge relay system" evidence="6">
    <location>
        <position position="204"/>
    </location>
</feature>
<sequence>MTLAESLRPGDLVAIVSPAGIVDASYIKAAAEYLRGRGLRIRIGDHVYDSWNRFAGTDRNRAEDLQAAINNPEVAAIWFSRGGYGCGRLTGMVDLSPLAKKHKWFIGCSDITYFHSLLQNTMGLTSVHGPMPKAFDRKGAPDNGVDMLWDLVSGLWPEYMVEPHPLNKAGIGEGVLIGGNLTVLDILKGSILDFNPEGKILFIEDVGEYLYHMDRLVRGFKLAGKFEGLTGLIIGGMTDMKDSEPHFGQTAYEIIAEAVRDLPFPVAFGFPAGHDLLNLPLVLGTEVRMKVTSEGLLLQYNT</sequence>
<dbReference type="Pfam" id="PF02016">
    <property type="entry name" value="Peptidase_S66"/>
    <property type="match status" value="1"/>
</dbReference>
<organism evidence="9 10">
    <name type="scientific">Xiashengella succiniciproducens</name>
    <dbReference type="NCBI Taxonomy" id="2949635"/>
    <lineage>
        <taxon>Bacteria</taxon>
        <taxon>Pseudomonadati</taxon>
        <taxon>Bacteroidota</taxon>
        <taxon>Bacteroidia</taxon>
        <taxon>Marinilabiliales</taxon>
        <taxon>Marinilabiliaceae</taxon>
        <taxon>Xiashengella</taxon>
    </lineage>
</organism>
<dbReference type="EMBL" id="CP098400">
    <property type="protein sequence ID" value="URW79008.1"/>
    <property type="molecule type" value="Genomic_DNA"/>
</dbReference>
<dbReference type="GO" id="GO:0004180">
    <property type="term" value="F:carboxypeptidase activity"/>
    <property type="evidence" value="ECO:0007669"/>
    <property type="project" value="UniProtKB-KW"/>
</dbReference>
<dbReference type="Gene3D" id="3.50.30.60">
    <property type="entry name" value="LD-carboxypeptidase A C-terminal domain-like"/>
    <property type="match status" value="1"/>
</dbReference>
<dbReference type="InterPro" id="IPR027478">
    <property type="entry name" value="LdcA_N"/>
</dbReference>
<dbReference type="SUPFAM" id="SSF141986">
    <property type="entry name" value="LD-carboxypeptidase A C-terminal domain-like"/>
    <property type="match status" value="1"/>
</dbReference>
<name>A0A9J6ZP19_9BACT</name>
<dbReference type="InterPro" id="IPR040921">
    <property type="entry name" value="Peptidase_S66C"/>
</dbReference>
<dbReference type="CDD" id="cd07025">
    <property type="entry name" value="Peptidase_S66"/>
    <property type="match status" value="1"/>
</dbReference>
<keyword evidence="2" id="KW-0121">Carboxypeptidase</keyword>
<feature type="active site" description="Charge relay system" evidence="6">
    <location>
        <position position="274"/>
    </location>
</feature>
<evidence type="ECO:0000256" key="4">
    <source>
        <dbReference type="ARBA" id="ARBA00022801"/>
    </source>
</evidence>
<dbReference type="SUPFAM" id="SSF52317">
    <property type="entry name" value="Class I glutamine amidotransferase-like"/>
    <property type="match status" value="1"/>
</dbReference>
<evidence type="ECO:0000256" key="1">
    <source>
        <dbReference type="ARBA" id="ARBA00010233"/>
    </source>
</evidence>
<evidence type="ECO:0000256" key="6">
    <source>
        <dbReference type="PIRSR" id="PIRSR028757-1"/>
    </source>
</evidence>
<dbReference type="Gene3D" id="3.40.50.10740">
    <property type="entry name" value="Class I glutamine amidotransferase-like"/>
    <property type="match status" value="1"/>
</dbReference>
<dbReference type="PIRSF" id="PIRSF028757">
    <property type="entry name" value="LD-carboxypeptidase"/>
    <property type="match status" value="1"/>
</dbReference>
<feature type="active site" description="Nucleophile" evidence="6">
    <location>
        <position position="109"/>
    </location>
</feature>